<comment type="caution">
    <text evidence="3">The sequence shown here is derived from an EMBL/GenBank/DDBJ whole genome shotgun (WGS) entry which is preliminary data.</text>
</comment>
<dbReference type="GO" id="GO:0046491">
    <property type="term" value="P:L-methylmalonyl-CoA metabolic process"/>
    <property type="evidence" value="ECO:0007669"/>
    <property type="project" value="TreeGrafter"/>
</dbReference>
<dbReference type="GO" id="GO:0016829">
    <property type="term" value="F:lyase activity"/>
    <property type="evidence" value="ECO:0007669"/>
    <property type="project" value="UniProtKB-KW"/>
</dbReference>
<dbReference type="InterPro" id="IPR029068">
    <property type="entry name" value="Glyas_Bleomycin-R_OHBP_Dase"/>
</dbReference>
<dbReference type="PANTHER" id="PTHR43048">
    <property type="entry name" value="METHYLMALONYL-COA EPIMERASE"/>
    <property type="match status" value="1"/>
</dbReference>
<dbReference type="InterPro" id="IPR051785">
    <property type="entry name" value="MMCE/EMCE_epimerase"/>
</dbReference>
<dbReference type="PANTHER" id="PTHR43048:SF3">
    <property type="entry name" value="METHYLMALONYL-COA EPIMERASE, MITOCHONDRIAL"/>
    <property type="match status" value="1"/>
</dbReference>
<dbReference type="AlphaFoldDB" id="A0A318XJ79"/>
<feature type="domain" description="VOC" evidence="2">
    <location>
        <begin position="48"/>
        <end position="177"/>
    </location>
</feature>
<dbReference type="GO" id="GO:0046872">
    <property type="term" value="F:metal ion binding"/>
    <property type="evidence" value="ECO:0007669"/>
    <property type="project" value="UniProtKB-KW"/>
</dbReference>
<keyword evidence="4" id="KW-1185">Reference proteome</keyword>
<dbReference type="InterPro" id="IPR004360">
    <property type="entry name" value="Glyas_Fos-R_dOase_dom"/>
</dbReference>
<name>A0A318XJ79_9FIRM</name>
<gene>
    <name evidence="3" type="ORF">LY28_03188</name>
</gene>
<dbReference type="Proteomes" id="UP000248132">
    <property type="component" value="Unassembled WGS sequence"/>
</dbReference>
<reference evidence="3 4" key="1">
    <citation type="submission" date="2018-06" db="EMBL/GenBank/DDBJ databases">
        <title>Genomic Encyclopedia of Type Strains, Phase I: the one thousand microbial genomes (KMG-I) project.</title>
        <authorList>
            <person name="Kyrpides N."/>
        </authorList>
    </citation>
    <scope>NUCLEOTIDE SEQUENCE [LARGE SCALE GENOMIC DNA]</scope>
    <source>
        <strain evidence="3 4">DSM 19573</strain>
    </source>
</reference>
<dbReference type="SUPFAM" id="SSF54593">
    <property type="entry name" value="Glyoxalase/Bleomycin resistance protein/Dihydroxybiphenyl dioxygenase"/>
    <property type="match status" value="1"/>
</dbReference>
<protein>
    <submittedName>
        <fullName evidence="3">Lactoylglutathione lyase</fullName>
    </submittedName>
</protein>
<dbReference type="Pfam" id="PF00903">
    <property type="entry name" value="Glyoxalase"/>
    <property type="match status" value="1"/>
</dbReference>
<accession>A0A318XJ79</accession>
<dbReference type="EMBL" id="QKMR01000023">
    <property type="protein sequence ID" value="PYG85768.1"/>
    <property type="molecule type" value="Genomic_DNA"/>
</dbReference>
<evidence type="ECO:0000313" key="3">
    <source>
        <dbReference type="EMBL" id="PYG85768.1"/>
    </source>
</evidence>
<sequence>MQFNLYDDIYIVFLDGMGFEAEIFTDFCALSTAKGMIANMSIIDNINGVQHLGVPVRDIERSKKWYIDTLGFQLMYQMKINDSNGEVNVAFIKLKDFILELYQLSGEEYEEIKGRGHGHIDHIAFDVDDIDEIYKEIKKSGIDTIEGTPKFLPFWKNGVKFLTILGPDKEKIEFNQKL</sequence>
<dbReference type="PROSITE" id="PS51819">
    <property type="entry name" value="VOC"/>
    <property type="match status" value="1"/>
</dbReference>
<dbReference type="GO" id="GO:0004493">
    <property type="term" value="F:methylmalonyl-CoA epimerase activity"/>
    <property type="evidence" value="ECO:0007669"/>
    <property type="project" value="TreeGrafter"/>
</dbReference>
<dbReference type="Gene3D" id="3.10.180.10">
    <property type="entry name" value="2,3-Dihydroxybiphenyl 1,2-Dioxygenase, domain 1"/>
    <property type="match status" value="1"/>
</dbReference>
<evidence type="ECO:0000313" key="4">
    <source>
        <dbReference type="Proteomes" id="UP000248132"/>
    </source>
</evidence>
<evidence type="ECO:0000259" key="2">
    <source>
        <dbReference type="PROSITE" id="PS51819"/>
    </source>
</evidence>
<keyword evidence="1" id="KW-0479">Metal-binding</keyword>
<proteinExistence type="predicted"/>
<dbReference type="InterPro" id="IPR037523">
    <property type="entry name" value="VOC_core"/>
</dbReference>
<evidence type="ECO:0000256" key="1">
    <source>
        <dbReference type="ARBA" id="ARBA00022723"/>
    </source>
</evidence>
<organism evidence="3 4">
    <name type="scientific">Ruminiclostridium sufflavum DSM 19573</name>
    <dbReference type="NCBI Taxonomy" id="1121337"/>
    <lineage>
        <taxon>Bacteria</taxon>
        <taxon>Bacillati</taxon>
        <taxon>Bacillota</taxon>
        <taxon>Clostridia</taxon>
        <taxon>Eubacteriales</taxon>
        <taxon>Oscillospiraceae</taxon>
        <taxon>Ruminiclostridium</taxon>
    </lineage>
</organism>
<keyword evidence="3" id="KW-0456">Lyase</keyword>